<dbReference type="GO" id="GO:0031267">
    <property type="term" value="F:small GTPase binding"/>
    <property type="evidence" value="ECO:0007669"/>
    <property type="project" value="InterPro"/>
</dbReference>
<name>A0A2T9XX90_9FUNG</name>
<gene>
    <name evidence="8" type="ORF">BB559_007462</name>
</gene>
<comment type="similarity">
    <text evidence="2 6">Belongs to the YIP1 family.</text>
</comment>
<evidence type="ECO:0000256" key="4">
    <source>
        <dbReference type="ARBA" id="ARBA00022989"/>
    </source>
</evidence>
<dbReference type="InterPro" id="IPR039765">
    <property type="entry name" value="Yip5/YIPF1/YIPF2"/>
</dbReference>
<feature type="domain" description="Yip1" evidence="7">
    <location>
        <begin position="86"/>
        <end position="247"/>
    </location>
</feature>
<sequence>MSANKDYNIVVDVDETQLEFQDFAGNTTLNTNVLHGYTGTQTQPDVPSNQEASGSLYQIGYWSKYFNVDTNKVIQRTYLSLRFSSDFLLEIDPNADGPDLWGPFWIPTTLIYCIFAASVLFLNICSVLGYTIEGKYDIGILSTSIIVIYFYLLFMSIFVSFGMKYFGSDCSLIEAFVIYGYSTAAWIPVTIFCMIPITFVRWAAVLAGFGISGLFIFKNFTQISERSNSGASKLILFVAIFIHFILAITMKILFFNYTYSR</sequence>
<keyword evidence="4 6" id="KW-1133">Transmembrane helix</keyword>
<feature type="transmembrane region" description="Helical" evidence="6">
    <location>
        <begin position="233"/>
        <end position="255"/>
    </location>
</feature>
<feature type="transmembrane region" description="Helical" evidence="6">
    <location>
        <begin position="203"/>
        <end position="221"/>
    </location>
</feature>
<feature type="transmembrane region" description="Helical" evidence="6">
    <location>
        <begin position="110"/>
        <end position="132"/>
    </location>
</feature>
<dbReference type="AlphaFoldDB" id="A0A2T9XX90"/>
<evidence type="ECO:0000259" key="7">
    <source>
        <dbReference type="Pfam" id="PF04893"/>
    </source>
</evidence>
<organism evidence="8 9">
    <name type="scientific">Furculomyces boomerangus</name>
    <dbReference type="NCBI Taxonomy" id="61424"/>
    <lineage>
        <taxon>Eukaryota</taxon>
        <taxon>Fungi</taxon>
        <taxon>Fungi incertae sedis</taxon>
        <taxon>Zoopagomycota</taxon>
        <taxon>Kickxellomycotina</taxon>
        <taxon>Harpellomycetes</taxon>
        <taxon>Harpellales</taxon>
        <taxon>Harpellaceae</taxon>
        <taxon>Furculomyces</taxon>
    </lineage>
</organism>
<accession>A0A2T9XX90</accession>
<dbReference type="Proteomes" id="UP000245699">
    <property type="component" value="Unassembled WGS sequence"/>
</dbReference>
<keyword evidence="5 6" id="KW-0472">Membrane</keyword>
<feature type="transmembrane region" description="Helical" evidence="6">
    <location>
        <begin position="175"/>
        <end position="197"/>
    </location>
</feature>
<reference evidence="8 9" key="1">
    <citation type="journal article" date="2018" name="MBio">
        <title>Comparative Genomics Reveals the Core Gene Toolbox for the Fungus-Insect Symbiosis.</title>
        <authorList>
            <person name="Wang Y."/>
            <person name="Stata M."/>
            <person name="Wang W."/>
            <person name="Stajich J.E."/>
            <person name="White M.M."/>
            <person name="Moncalvo J.M."/>
        </authorList>
    </citation>
    <scope>NUCLEOTIDE SEQUENCE [LARGE SCALE GENOMIC DNA]</scope>
    <source>
        <strain evidence="8 9">AUS-77-4</strain>
    </source>
</reference>
<evidence type="ECO:0000313" key="8">
    <source>
        <dbReference type="EMBL" id="PVU84697.1"/>
    </source>
</evidence>
<evidence type="ECO:0000256" key="2">
    <source>
        <dbReference type="ARBA" id="ARBA00010596"/>
    </source>
</evidence>
<proteinExistence type="inferred from homology"/>
<comment type="caution">
    <text evidence="8">The sequence shown here is derived from an EMBL/GenBank/DDBJ whole genome shotgun (WGS) entry which is preliminary data.</text>
</comment>
<protein>
    <recommendedName>
        <fullName evidence="6">Protein YIP</fullName>
    </recommendedName>
</protein>
<dbReference type="GO" id="GO:0016192">
    <property type="term" value="P:vesicle-mediated transport"/>
    <property type="evidence" value="ECO:0007669"/>
    <property type="project" value="InterPro"/>
</dbReference>
<evidence type="ECO:0000313" key="9">
    <source>
        <dbReference type="Proteomes" id="UP000245699"/>
    </source>
</evidence>
<dbReference type="OrthoDB" id="10256463at2759"/>
<dbReference type="EMBL" id="MBFT01001248">
    <property type="protein sequence ID" value="PVU84697.1"/>
    <property type="molecule type" value="Genomic_DNA"/>
</dbReference>
<dbReference type="PANTHER" id="PTHR12822">
    <property type="entry name" value="PROTEIN YIPF"/>
    <property type="match status" value="1"/>
</dbReference>
<keyword evidence="3 6" id="KW-0812">Transmembrane</keyword>
<dbReference type="Pfam" id="PF04893">
    <property type="entry name" value="Yip1"/>
    <property type="match status" value="1"/>
</dbReference>
<feature type="transmembrane region" description="Helical" evidence="6">
    <location>
        <begin position="138"/>
        <end position="163"/>
    </location>
</feature>
<evidence type="ECO:0000256" key="3">
    <source>
        <dbReference type="ARBA" id="ARBA00022692"/>
    </source>
</evidence>
<dbReference type="STRING" id="61424.A0A2T9XX90"/>
<evidence type="ECO:0000256" key="1">
    <source>
        <dbReference type="ARBA" id="ARBA00004141"/>
    </source>
</evidence>
<dbReference type="PANTHER" id="PTHR12822:SF2">
    <property type="entry name" value="PROTEIN YIPF"/>
    <property type="match status" value="1"/>
</dbReference>
<keyword evidence="9" id="KW-1185">Reference proteome</keyword>
<evidence type="ECO:0000256" key="5">
    <source>
        <dbReference type="ARBA" id="ARBA00023136"/>
    </source>
</evidence>
<dbReference type="InterPro" id="IPR006977">
    <property type="entry name" value="Yip1_dom"/>
</dbReference>
<evidence type="ECO:0000256" key="6">
    <source>
        <dbReference type="RuleBase" id="RU361264"/>
    </source>
</evidence>
<dbReference type="GO" id="GO:0000139">
    <property type="term" value="C:Golgi membrane"/>
    <property type="evidence" value="ECO:0007669"/>
    <property type="project" value="UniProtKB-SubCell"/>
</dbReference>
<comment type="subcellular location">
    <subcellularLocation>
        <location evidence="6">Golgi apparatus membrane</location>
        <topology evidence="6">Multi-pass membrane protein</topology>
    </subcellularLocation>
    <subcellularLocation>
        <location evidence="1">Membrane</location>
        <topology evidence="1">Multi-pass membrane protein</topology>
    </subcellularLocation>
</comment>